<protein>
    <submittedName>
        <fullName evidence="2">Uncharacterized protein</fullName>
    </submittedName>
</protein>
<evidence type="ECO:0000313" key="3">
    <source>
        <dbReference type="Proteomes" id="UP000295781"/>
    </source>
</evidence>
<name>A0A4P2Q4U9_SORCE</name>
<accession>A0A4P2Q4U9</accession>
<feature type="region of interest" description="Disordered" evidence="1">
    <location>
        <begin position="1"/>
        <end position="23"/>
    </location>
</feature>
<evidence type="ECO:0000313" key="2">
    <source>
        <dbReference type="EMBL" id="AUX23963.1"/>
    </source>
</evidence>
<dbReference type="AlphaFoldDB" id="A0A4P2Q4U9"/>
<gene>
    <name evidence="2" type="ORF">SOCEGT47_044940</name>
</gene>
<reference evidence="2 3" key="1">
    <citation type="submission" date="2015-09" db="EMBL/GenBank/DDBJ databases">
        <title>Sorangium comparison.</title>
        <authorList>
            <person name="Zaburannyi N."/>
            <person name="Bunk B."/>
            <person name="Overmann J."/>
            <person name="Mueller R."/>
        </authorList>
    </citation>
    <scope>NUCLEOTIDE SEQUENCE [LARGE SCALE GENOMIC DNA]</scope>
    <source>
        <strain evidence="2 3">So ceGT47</strain>
    </source>
</reference>
<evidence type="ECO:0000256" key="1">
    <source>
        <dbReference type="SAM" id="MobiDB-lite"/>
    </source>
</evidence>
<dbReference type="EMBL" id="CP012670">
    <property type="protein sequence ID" value="AUX23963.1"/>
    <property type="molecule type" value="Genomic_DNA"/>
</dbReference>
<sequence length="51" mass="5418">MSIRAGSARAHRPGVARRPAGPSFDDGFTGFNAGASGSWNHFTAAWVRCVR</sequence>
<dbReference type="Proteomes" id="UP000295781">
    <property type="component" value="Chromosome"/>
</dbReference>
<organism evidence="2 3">
    <name type="scientific">Sorangium cellulosum</name>
    <name type="common">Polyangium cellulosum</name>
    <dbReference type="NCBI Taxonomy" id="56"/>
    <lineage>
        <taxon>Bacteria</taxon>
        <taxon>Pseudomonadati</taxon>
        <taxon>Myxococcota</taxon>
        <taxon>Polyangia</taxon>
        <taxon>Polyangiales</taxon>
        <taxon>Polyangiaceae</taxon>
        <taxon>Sorangium</taxon>
    </lineage>
</organism>
<proteinExistence type="predicted"/>